<organism evidence="3 4">
    <name type="scientific">Trametes cubensis</name>
    <dbReference type="NCBI Taxonomy" id="1111947"/>
    <lineage>
        <taxon>Eukaryota</taxon>
        <taxon>Fungi</taxon>
        <taxon>Dikarya</taxon>
        <taxon>Basidiomycota</taxon>
        <taxon>Agaricomycotina</taxon>
        <taxon>Agaricomycetes</taxon>
        <taxon>Polyporales</taxon>
        <taxon>Polyporaceae</taxon>
        <taxon>Trametes</taxon>
    </lineage>
</organism>
<sequence>MMLFNGLVVLVLGAELFLATFGNVITSPESGEQWLRGEFRNVTWCVVTVIPLMLRRTLVTDGGAPGPRDITSVLDDVYKTNMQALSSSSTASMSNNLTSSGVMSASSTISSVANGTLTNSIIGPMASSSTASNTTNSADPASTPSSSNATTSACTTSIAPEVTPNGPYCLNGLLVTQTGHPFKRGFVACSRMTLTNVNTHDEVLLEENFNLSRGYIAIHVPYVEAAKDYMVHLAVFTNGTNAGLAVSYMSEQFSIFGSDIGLGGTNSSV</sequence>
<gene>
    <name evidence="3" type="ORF">ONZ51_g489</name>
</gene>
<evidence type="ECO:0000256" key="1">
    <source>
        <dbReference type="SAM" id="MobiDB-lite"/>
    </source>
</evidence>
<evidence type="ECO:0000313" key="3">
    <source>
        <dbReference type="EMBL" id="KAJ8501715.1"/>
    </source>
</evidence>
<accession>A0AAD7XIN1</accession>
<keyword evidence="2" id="KW-0732">Signal</keyword>
<feature type="region of interest" description="Disordered" evidence="1">
    <location>
        <begin position="128"/>
        <end position="152"/>
    </location>
</feature>
<reference evidence="3" key="1">
    <citation type="submission" date="2022-11" db="EMBL/GenBank/DDBJ databases">
        <title>Genome Sequence of Cubamyces cubensis.</title>
        <authorList>
            <person name="Buettner E."/>
        </authorList>
    </citation>
    <scope>NUCLEOTIDE SEQUENCE</scope>
    <source>
        <strain evidence="3">MPL-01</strain>
    </source>
</reference>
<name>A0AAD7XIN1_9APHY</name>
<evidence type="ECO:0000313" key="4">
    <source>
        <dbReference type="Proteomes" id="UP001215151"/>
    </source>
</evidence>
<feature type="chain" id="PRO_5042230739" evidence="2">
    <location>
        <begin position="23"/>
        <end position="269"/>
    </location>
</feature>
<evidence type="ECO:0000256" key="2">
    <source>
        <dbReference type="SAM" id="SignalP"/>
    </source>
</evidence>
<protein>
    <submittedName>
        <fullName evidence="3">Uncharacterized protein</fullName>
    </submittedName>
</protein>
<dbReference type="EMBL" id="JAPEVG010000005">
    <property type="protein sequence ID" value="KAJ8501715.1"/>
    <property type="molecule type" value="Genomic_DNA"/>
</dbReference>
<dbReference type="Proteomes" id="UP001215151">
    <property type="component" value="Unassembled WGS sequence"/>
</dbReference>
<keyword evidence="4" id="KW-1185">Reference proteome</keyword>
<feature type="signal peptide" evidence="2">
    <location>
        <begin position="1"/>
        <end position="22"/>
    </location>
</feature>
<proteinExistence type="predicted"/>
<comment type="caution">
    <text evidence="3">The sequence shown here is derived from an EMBL/GenBank/DDBJ whole genome shotgun (WGS) entry which is preliminary data.</text>
</comment>
<dbReference type="AlphaFoldDB" id="A0AAD7XIN1"/>